<keyword evidence="2" id="KW-1185">Reference proteome</keyword>
<protein>
    <recommendedName>
        <fullName evidence="3">(d)CMP kinase</fullName>
    </recommendedName>
</protein>
<dbReference type="Gene3D" id="3.40.50.300">
    <property type="entry name" value="P-loop containing nucleotide triphosphate hydrolases"/>
    <property type="match status" value="1"/>
</dbReference>
<evidence type="ECO:0000313" key="2">
    <source>
        <dbReference type="Proteomes" id="UP001321486"/>
    </source>
</evidence>
<proteinExistence type="predicted"/>
<gene>
    <name evidence="1" type="ORF">GCM10025867_40540</name>
</gene>
<evidence type="ECO:0000313" key="1">
    <source>
        <dbReference type="EMBL" id="BDZ51813.1"/>
    </source>
</evidence>
<sequence>MTRVTRPARSAEDSTVERIATRVEGLVMSGTRLVAVDGPSGSGKSTLAGPLADRLRAPLVPIDDFVSWNDFAGWWPRFEAQVLEPLLTGHDAVYQQRDWKGDEFGDRLGPWRRVPASPVVVIEGVTSSRRAVADRLACSVWVEAPAAVRLERGLARDGEDHREVWQKWMVEEAVFFERDGTRSRADFTTSGGADASS</sequence>
<organism evidence="1 2">
    <name type="scientific">Frondihabitans sucicola</name>
    <dbReference type="NCBI Taxonomy" id="1268041"/>
    <lineage>
        <taxon>Bacteria</taxon>
        <taxon>Bacillati</taxon>
        <taxon>Actinomycetota</taxon>
        <taxon>Actinomycetes</taxon>
        <taxon>Micrococcales</taxon>
        <taxon>Microbacteriaceae</taxon>
        <taxon>Frondihabitans</taxon>
    </lineage>
</organism>
<dbReference type="SUPFAM" id="SSF52540">
    <property type="entry name" value="P-loop containing nucleoside triphosphate hydrolases"/>
    <property type="match status" value="1"/>
</dbReference>
<dbReference type="Proteomes" id="UP001321486">
    <property type="component" value="Chromosome"/>
</dbReference>
<dbReference type="InterPro" id="IPR027417">
    <property type="entry name" value="P-loop_NTPase"/>
</dbReference>
<dbReference type="Pfam" id="PF13238">
    <property type="entry name" value="AAA_18"/>
    <property type="match status" value="1"/>
</dbReference>
<accession>A0ABN6Y764</accession>
<evidence type="ECO:0008006" key="3">
    <source>
        <dbReference type="Google" id="ProtNLM"/>
    </source>
</evidence>
<reference evidence="2" key="1">
    <citation type="journal article" date="2019" name="Int. J. Syst. Evol. Microbiol.">
        <title>The Global Catalogue of Microorganisms (GCM) 10K type strain sequencing project: providing services to taxonomists for standard genome sequencing and annotation.</title>
        <authorList>
            <consortium name="The Broad Institute Genomics Platform"/>
            <consortium name="The Broad Institute Genome Sequencing Center for Infectious Disease"/>
            <person name="Wu L."/>
            <person name="Ma J."/>
        </authorList>
    </citation>
    <scope>NUCLEOTIDE SEQUENCE [LARGE SCALE GENOMIC DNA]</scope>
    <source>
        <strain evidence="2">NBRC 108728</strain>
    </source>
</reference>
<name>A0ABN6Y764_9MICO</name>
<dbReference type="EMBL" id="AP027732">
    <property type="protein sequence ID" value="BDZ51813.1"/>
    <property type="molecule type" value="Genomic_DNA"/>
</dbReference>